<dbReference type="InterPro" id="IPR008767">
    <property type="entry name" value="Phage_SPP1_head-tail_adaptor"/>
</dbReference>
<dbReference type="Pfam" id="PF05521">
    <property type="entry name" value="Phage_HCP"/>
    <property type="match status" value="1"/>
</dbReference>
<accession>A0A533I6K0</accession>
<dbReference type="Gene3D" id="2.40.10.270">
    <property type="entry name" value="Bacteriophage SPP1 head-tail adaptor protein"/>
    <property type="match status" value="1"/>
</dbReference>
<dbReference type="Proteomes" id="UP000315344">
    <property type="component" value="Unassembled WGS sequence"/>
</dbReference>
<comment type="caution">
    <text evidence="1">The sequence shown here is derived from an EMBL/GenBank/DDBJ whole genome shotgun (WGS) entry which is preliminary data.</text>
</comment>
<gene>
    <name evidence="1" type="ORF">DI616_13675</name>
</gene>
<dbReference type="InterPro" id="IPR038666">
    <property type="entry name" value="SSP1_head-tail_sf"/>
</dbReference>
<evidence type="ECO:0000313" key="2">
    <source>
        <dbReference type="Proteomes" id="UP000315344"/>
    </source>
</evidence>
<dbReference type="AlphaFoldDB" id="A0A533I6K0"/>
<proteinExistence type="predicted"/>
<protein>
    <submittedName>
        <fullName evidence="1">Head-tail adaptor protein</fullName>
    </submittedName>
</protein>
<reference evidence="1 2" key="1">
    <citation type="journal article" date="2017" name="Nat. Commun.">
        <title>In situ click chemistry generation of cyclooxygenase-2 inhibitors.</title>
        <authorList>
            <person name="Bhardwaj A."/>
            <person name="Kaur J."/>
            <person name="Wuest M."/>
            <person name="Wuest F."/>
        </authorList>
    </citation>
    <scope>NUCLEOTIDE SEQUENCE [LARGE SCALE GENOMIC DNA]</scope>
    <source>
        <strain evidence="1">S2_012_000_R3_94</strain>
    </source>
</reference>
<dbReference type="EMBL" id="VAFL01000011">
    <property type="protein sequence ID" value="TKW65660.1"/>
    <property type="molecule type" value="Genomic_DNA"/>
</dbReference>
<organism evidence="1 2">
    <name type="scientific">Paracoccus denitrificans</name>
    <dbReference type="NCBI Taxonomy" id="266"/>
    <lineage>
        <taxon>Bacteria</taxon>
        <taxon>Pseudomonadati</taxon>
        <taxon>Pseudomonadota</taxon>
        <taxon>Alphaproteobacteria</taxon>
        <taxon>Rhodobacterales</taxon>
        <taxon>Paracoccaceae</taxon>
        <taxon>Paracoccus</taxon>
    </lineage>
</organism>
<sequence>MVVPRLNIPLVLEEKERQPDTMGGYRVVWRSRGIVHALMQRGVGRLRGAEAGPESVTDWKITVRAFPLGDPRRPLPGQRFRMGARLIRIEAVAEVGATGRHLIVTGQEE</sequence>
<evidence type="ECO:0000313" key="1">
    <source>
        <dbReference type="EMBL" id="TKW65660.1"/>
    </source>
</evidence>
<name>A0A533I6K0_PARDE</name>